<organism evidence="1 2">
    <name type="scientific">Roseovarius ramblicola</name>
    <dbReference type="NCBI Taxonomy" id="2022336"/>
    <lineage>
        <taxon>Bacteria</taxon>
        <taxon>Pseudomonadati</taxon>
        <taxon>Pseudomonadota</taxon>
        <taxon>Alphaproteobacteria</taxon>
        <taxon>Rhodobacterales</taxon>
        <taxon>Roseobacteraceae</taxon>
        <taxon>Roseovarius</taxon>
    </lineage>
</organism>
<dbReference type="EMBL" id="JBHMEC010000017">
    <property type="protein sequence ID" value="MFB9150632.1"/>
    <property type="molecule type" value="Genomic_DNA"/>
</dbReference>
<dbReference type="InterPro" id="IPR029063">
    <property type="entry name" value="SAM-dependent_MTases_sf"/>
</dbReference>
<name>A0ABV5I1R2_9RHOB</name>
<keyword evidence="2" id="KW-1185">Reference proteome</keyword>
<accession>A0ABV5I1R2</accession>
<comment type="caution">
    <text evidence="1">The sequence shown here is derived from an EMBL/GenBank/DDBJ whole genome shotgun (WGS) entry which is preliminary data.</text>
</comment>
<protein>
    <recommendedName>
        <fullName evidence="3">Class I SAM-dependent methyltransferase</fullName>
    </recommendedName>
</protein>
<sequence>MTQAEAITRPELTLPEAEAAHLRAAYAEAGAILEYGSGGSTVMASEMEGKRVWSVESDEAWAGMMQGWLAANPPAAGSEVEVIWADIGPTRRWGHPRDNSGYLRYARYPLGVWERGDVAPDVVLVDGRFRTGCALAAALHTKKPLRLLFDDYAPRRHYHGIESWIGAPQRLVGRMAEFEVAPLALPLERLGDVIGMMLRP</sequence>
<reference evidence="1 2" key="1">
    <citation type="submission" date="2024-09" db="EMBL/GenBank/DDBJ databases">
        <authorList>
            <person name="Sun Q."/>
            <person name="Mori K."/>
        </authorList>
    </citation>
    <scope>NUCLEOTIDE SEQUENCE [LARGE SCALE GENOMIC DNA]</scope>
    <source>
        <strain evidence="1 2">CECT 9424</strain>
    </source>
</reference>
<dbReference type="Proteomes" id="UP001589670">
    <property type="component" value="Unassembled WGS sequence"/>
</dbReference>
<dbReference type="RefSeq" id="WP_377070166.1">
    <property type="nucleotide sequence ID" value="NZ_JBHMEC010000017.1"/>
</dbReference>
<proteinExistence type="predicted"/>
<evidence type="ECO:0000313" key="1">
    <source>
        <dbReference type="EMBL" id="MFB9150632.1"/>
    </source>
</evidence>
<dbReference type="Gene3D" id="3.40.50.150">
    <property type="entry name" value="Vaccinia Virus protein VP39"/>
    <property type="match status" value="1"/>
</dbReference>
<evidence type="ECO:0000313" key="2">
    <source>
        <dbReference type="Proteomes" id="UP001589670"/>
    </source>
</evidence>
<gene>
    <name evidence="1" type="ORF">ACFFU4_12830</name>
</gene>
<evidence type="ECO:0008006" key="3">
    <source>
        <dbReference type="Google" id="ProtNLM"/>
    </source>
</evidence>